<dbReference type="RefSeq" id="WP_095509529.1">
    <property type="nucleotide sequence ID" value="NZ_MQWD01000001.1"/>
</dbReference>
<gene>
    <name evidence="2" type="ORF">BSZ37_05245</name>
</gene>
<evidence type="ECO:0000313" key="3">
    <source>
        <dbReference type="Proteomes" id="UP000216339"/>
    </source>
</evidence>
<evidence type="ECO:0000313" key="2">
    <source>
        <dbReference type="EMBL" id="PAP75885.1"/>
    </source>
</evidence>
<sequence length="119" mass="12997">MEPIIQGSGPFIKTDNVEWEVPDPGITRQVLGYDGELMLVRVVFEQGAVGTPHRHPHRQVSYVCKGAFDVTIDGKTTTLREGDSFFVEPDLLHGAVCTEAGELLDVFAPARETFVPEGG</sequence>
<dbReference type="EMBL" id="MQWD01000001">
    <property type="protein sequence ID" value="PAP75885.1"/>
    <property type="molecule type" value="Genomic_DNA"/>
</dbReference>
<dbReference type="InterPro" id="IPR052535">
    <property type="entry name" value="Bacilysin_H2HPP_isomerase"/>
</dbReference>
<reference evidence="2 3" key="1">
    <citation type="submission" date="2016-11" db="EMBL/GenBank/DDBJ databases">
        <title>Study of marine rhodopsin-containing bacteria.</title>
        <authorList>
            <person name="Yoshizawa S."/>
            <person name="Kumagai Y."/>
            <person name="Kogure K."/>
        </authorList>
    </citation>
    <scope>NUCLEOTIDE SEQUENCE [LARGE SCALE GENOMIC DNA]</scope>
    <source>
        <strain evidence="2 3">SAORIC-28</strain>
    </source>
</reference>
<feature type="domain" description="Cupin type-2" evidence="1">
    <location>
        <begin position="41"/>
        <end position="106"/>
    </location>
</feature>
<dbReference type="Pfam" id="PF07883">
    <property type="entry name" value="Cupin_2"/>
    <property type="match status" value="1"/>
</dbReference>
<proteinExistence type="predicted"/>
<dbReference type="CDD" id="cd02238">
    <property type="entry name" value="cupin_KdgF"/>
    <property type="match status" value="1"/>
</dbReference>
<dbReference type="PANTHER" id="PTHR40112">
    <property type="entry name" value="H2HPP ISOMERASE"/>
    <property type="match status" value="1"/>
</dbReference>
<dbReference type="InterPro" id="IPR025499">
    <property type="entry name" value="KdgF"/>
</dbReference>
<keyword evidence="3" id="KW-1185">Reference proteome</keyword>
<organism evidence="2 3">
    <name type="scientific">Rubrivirga marina</name>
    <dbReference type="NCBI Taxonomy" id="1196024"/>
    <lineage>
        <taxon>Bacteria</taxon>
        <taxon>Pseudomonadati</taxon>
        <taxon>Rhodothermota</taxon>
        <taxon>Rhodothermia</taxon>
        <taxon>Rhodothermales</taxon>
        <taxon>Rubricoccaceae</taxon>
        <taxon>Rubrivirga</taxon>
    </lineage>
</organism>
<dbReference type="PIRSF" id="PIRSF029883">
    <property type="entry name" value="KdgF"/>
    <property type="match status" value="1"/>
</dbReference>
<dbReference type="Gene3D" id="2.60.120.10">
    <property type="entry name" value="Jelly Rolls"/>
    <property type="match status" value="1"/>
</dbReference>
<dbReference type="SUPFAM" id="SSF51182">
    <property type="entry name" value="RmlC-like cupins"/>
    <property type="match status" value="1"/>
</dbReference>
<protein>
    <submittedName>
        <fullName evidence="2">Cupin</fullName>
    </submittedName>
</protein>
<dbReference type="AlphaFoldDB" id="A0A271IYW1"/>
<comment type="caution">
    <text evidence="2">The sequence shown here is derived from an EMBL/GenBank/DDBJ whole genome shotgun (WGS) entry which is preliminary data.</text>
</comment>
<dbReference type="PANTHER" id="PTHR40112:SF1">
    <property type="entry name" value="H2HPP ISOMERASE"/>
    <property type="match status" value="1"/>
</dbReference>
<dbReference type="InterPro" id="IPR011051">
    <property type="entry name" value="RmlC_Cupin_sf"/>
</dbReference>
<dbReference type="InterPro" id="IPR014710">
    <property type="entry name" value="RmlC-like_jellyroll"/>
</dbReference>
<accession>A0A271IYW1</accession>
<dbReference type="OrthoDB" id="9811153at2"/>
<dbReference type="Proteomes" id="UP000216339">
    <property type="component" value="Unassembled WGS sequence"/>
</dbReference>
<name>A0A271IYW1_9BACT</name>
<dbReference type="InterPro" id="IPR013096">
    <property type="entry name" value="Cupin_2"/>
</dbReference>
<evidence type="ECO:0000259" key="1">
    <source>
        <dbReference type="Pfam" id="PF07883"/>
    </source>
</evidence>